<dbReference type="InterPro" id="IPR027417">
    <property type="entry name" value="P-loop_NTPase"/>
</dbReference>
<dbReference type="GO" id="GO:0043531">
    <property type="term" value="F:ADP binding"/>
    <property type="evidence" value="ECO:0007669"/>
    <property type="project" value="InterPro"/>
</dbReference>
<dbReference type="PANTHER" id="PTHR46082:SF6">
    <property type="entry name" value="AAA+ ATPASE DOMAIN-CONTAINING PROTEIN-RELATED"/>
    <property type="match status" value="1"/>
</dbReference>
<proteinExistence type="predicted"/>
<dbReference type="Gene3D" id="1.25.40.10">
    <property type="entry name" value="Tetratricopeptide repeat domain"/>
    <property type="match status" value="2"/>
</dbReference>
<dbReference type="AlphaFoldDB" id="A0A841B8S1"/>
<dbReference type="Pfam" id="PF00931">
    <property type="entry name" value="NB-ARC"/>
    <property type="match status" value="1"/>
</dbReference>
<name>A0A841B8S1_9PSEU</name>
<dbReference type="SUPFAM" id="SSF48452">
    <property type="entry name" value="TPR-like"/>
    <property type="match status" value="3"/>
</dbReference>
<dbReference type="Pfam" id="PF13374">
    <property type="entry name" value="TPR_10"/>
    <property type="match status" value="4"/>
</dbReference>
<reference evidence="2 3" key="1">
    <citation type="submission" date="2020-08" db="EMBL/GenBank/DDBJ databases">
        <title>Sequencing the genomes of 1000 actinobacteria strains.</title>
        <authorList>
            <person name="Klenk H.-P."/>
        </authorList>
    </citation>
    <scope>NUCLEOTIDE SEQUENCE [LARGE SCALE GENOMIC DNA]</scope>
    <source>
        <strain evidence="2 3">DSM 45272</strain>
    </source>
</reference>
<dbReference type="InterPro" id="IPR011990">
    <property type="entry name" value="TPR-like_helical_dom_sf"/>
</dbReference>
<keyword evidence="3" id="KW-1185">Reference proteome</keyword>
<dbReference type="SUPFAM" id="SSF52540">
    <property type="entry name" value="P-loop containing nucleoside triphosphate hydrolases"/>
    <property type="match status" value="1"/>
</dbReference>
<evidence type="ECO:0000313" key="2">
    <source>
        <dbReference type="EMBL" id="MBB5856436.1"/>
    </source>
</evidence>
<protein>
    <recommendedName>
        <fullName evidence="1">NB-ARC domain-containing protein</fullName>
    </recommendedName>
</protein>
<dbReference type="InterPro" id="IPR002182">
    <property type="entry name" value="NB-ARC"/>
</dbReference>
<organism evidence="2 3">
    <name type="scientific">Amycolatopsis umgeniensis</name>
    <dbReference type="NCBI Taxonomy" id="336628"/>
    <lineage>
        <taxon>Bacteria</taxon>
        <taxon>Bacillati</taxon>
        <taxon>Actinomycetota</taxon>
        <taxon>Actinomycetes</taxon>
        <taxon>Pseudonocardiales</taxon>
        <taxon>Pseudonocardiaceae</taxon>
        <taxon>Amycolatopsis</taxon>
    </lineage>
</organism>
<comment type="caution">
    <text evidence="2">The sequence shown here is derived from an EMBL/GenBank/DDBJ whole genome shotgun (WGS) entry which is preliminary data.</text>
</comment>
<accession>A0A841B8S1</accession>
<evidence type="ECO:0000313" key="3">
    <source>
        <dbReference type="Proteomes" id="UP000580861"/>
    </source>
</evidence>
<dbReference type="PANTHER" id="PTHR46082">
    <property type="entry name" value="ATP/GTP-BINDING PROTEIN-RELATED"/>
    <property type="match status" value="1"/>
</dbReference>
<dbReference type="Proteomes" id="UP000580861">
    <property type="component" value="Unassembled WGS sequence"/>
</dbReference>
<dbReference type="Gene3D" id="3.40.50.300">
    <property type="entry name" value="P-loop containing nucleotide triphosphate hydrolases"/>
    <property type="match status" value="1"/>
</dbReference>
<gene>
    <name evidence="2" type="ORF">HDA45_006523</name>
</gene>
<dbReference type="EMBL" id="JACHMX010000001">
    <property type="protein sequence ID" value="MBB5856436.1"/>
    <property type="molecule type" value="Genomic_DNA"/>
</dbReference>
<feature type="domain" description="NB-ARC" evidence="1">
    <location>
        <begin position="168"/>
        <end position="303"/>
    </location>
</feature>
<dbReference type="RefSeq" id="WP_184901841.1">
    <property type="nucleotide sequence ID" value="NZ_JACHMX010000001.1"/>
</dbReference>
<dbReference type="InterPro" id="IPR053137">
    <property type="entry name" value="NLR-like"/>
</dbReference>
<evidence type="ECO:0000259" key="1">
    <source>
        <dbReference type="Pfam" id="PF00931"/>
    </source>
</evidence>
<sequence length="926" mass="101301">MKPEERAKDRFVDQLKQLREQAGRPTLVALEAQSKVWLAKSSVSRLLNGDFTDPPPWERISAFVSACVQVGKSKNLRMLPEDVLLEGLRHRHEALAAALDRISRRTPSLVSDDCAVTQEPQRRRRFGAVPPRAGAFQHRAVAETLKRAVESEGTAVLTGAATTPTSVLTGLGGVGKTQLAADHAHTVWDCRQVELLVWISARTRDAITAAYTEIAVEWLDQDPSAPERASRRFREWLAETPARWLIVLDDLQDPADLTGLWPPHTSGGQVVVTTRCRDATLHGDRRHIVDIDLFTAPEALAYLTEKLPVRATETTELGKLAQELGFLPLALAQAAAYLTNKPLLATADYRTRLADRITTLGQMLPRVGELPDEHEQTVAATWSLSIEAADQLDPAGLARPVLEIAALLDPAGIPVTVFTSDAIAAHLKTRLDRDVTPEDLIGGLECLRRFSLLTLDPEEPHRGIRVHALVQRAVRDVLTPDIHGSLARVAASALLKAWPDTDVGQKLVQALRSNTSTLQDAAEEHLWQPDGHPVLFRLSASLREAELLDAAITASKRLHHQAFSRLGPDHPDTLLARHDLACWRGYAGDPVGAVAALEQVLTDQIRVLGPDHRDTFVTRHDLARWRWYAGDPVGEVAALEQLLTDQLRVLGPHHPDTLTTRRNLAGRRGDGGDPVGAVAALEQVLTDQLRVLGPHHRDTLTTRSSLAHWRGLAGDPAGAAAALEQVLTDQFLVLGPDHRDTFDTRHDLARWRGDGGDPVGAVAALEQVLTDRLRVLGPDHPRTLTTRSSLAYWRGLAGDPAGAAAALEQVLTDRFRVLGPDHPDTLVTRHNFACWRGFAGDPAGAAAALEQVLTDQLRVQGPDHPHNLVTRHNLAHWRGLAGNPAGAAAALEQVLTDQLRVLGPHHPDTLSTHHELARWRNDTAEY</sequence>